<reference evidence="4" key="1">
    <citation type="journal article" date="2023" name="Comput. Struct. Biotechnol. J.">
        <title>Discovery of a novel marine Bacteroidetes with a rich repertoire of carbohydrate-active enzymes.</title>
        <authorList>
            <person name="Chen B."/>
            <person name="Liu G."/>
            <person name="Chen Q."/>
            <person name="Wang H."/>
            <person name="Liu L."/>
            <person name="Tang K."/>
        </authorList>
    </citation>
    <scope>NUCLEOTIDE SEQUENCE</scope>
    <source>
        <strain evidence="4">TK19036</strain>
    </source>
</reference>
<dbReference type="GO" id="GO:0003677">
    <property type="term" value="F:DNA binding"/>
    <property type="evidence" value="ECO:0007669"/>
    <property type="project" value="UniProtKB-KW"/>
</dbReference>
<keyword evidence="1" id="KW-0597">Phosphoprotein</keyword>
<evidence type="ECO:0000313" key="4">
    <source>
        <dbReference type="EMBL" id="WKN37476.1"/>
    </source>
</evidence>
<dbReference type="SUPFAM" id="SSF52172">
    <property type="entry name" value="CheY-like"/>
    <property type="match status" value="1"/>
</dbReference>
<evidence type="ECO:0000256" key="1">
    <source>
        <dbReference type="PROSITE-ProRule" id="PRU00169"/>
    </source>
</evidence>
<dbReference type="InterPro" id="IPR046947">
    <property type="entry name" value="LytR-like"/>
</dbReference>
<dbReference type="Pfam" id="PF00072">
    <property type="entry name" value="Response_reg"/>
    <property type="match status" value="1"/>
</dbReference>
<dbReference type="EMBL" id="CP120682">
    <property type="protein sequence ID" value="WKN37476.1"/>
    <property type="molecule type" value="Genomic_DNA"/>
</dbReference>
<organism evidence="4">
    <name type="scientific">Roseihalotalea indica</name>
    <dbReference type="NCBI Taxonomy" id="2867963"/>
    <lineage>
        <taxon>Bacteria</taxon>
        <taxon>Pseudomonadati</taxon>
        <taxon>Bacteroidota</taxon>
        <taxon>Cytophagia</taxon>
        <taxon>Cytophagales</taxon>
        <taxon>Catalimonadaceae</taxon>
        <taxon>Roseihalotalea</taxon>
    </lineage>
</organism>
<dbReference type="SMART" id="SM00850">
    <property type="entry name" value="LytTR"/>
    <property type="match status" value="1"/>
</dbReference>
<evidence type="ECO:0000259" key="3">
    <source>
        <dbReference type="PROSITE" id="PS50930"/>
    </source>
</evidence>
<feature type="domain" description="Response regulatory" evidence="2">
    <location>
        <begin position="5"/>
        <end position="118"/>
    </location>
</feature>
<dbReference type="GO" id="GO:0000156">
    <property type="term" value="F:phosphorelay response regulator activity"/>
    <property type="evidence" value="ECO:0007669"/>
    <property type="project" value="InterPro"/>
</dbReference>
<protein>
    <submittedName>
        <fullName evidence="4">LytTR family transcriptional regulator DNA-binding domain-containing protein</fullName>
    </submittedName>
</protein>
<reference evidence="4" key="2">
    <citation type="journal article" date="2024" name="Antonie Van Leeuwenhoek">
        <title>Roseihalotalea indica gen. nov., sp. nov., a halophilic Bacteroidetes from mesopelagic Southwest Indian Ocean with higher carbohydrate metabolic potential.</title>
        <authorList>
            <person name="Chen B."/>
            <person name="Zhang M."/>
            <person name="Lin D."/>
            <person name="Ye J."/>
            <person name="Tang K."/>
        </authorList>
    </citation>
    <scope>NUCLEOTIDE SEQUENCE</scope>
    <source>
        <strain evidence="4">TK19036</strain>
    </source>
</reference>
<dbReference type="SMART" id="SM00448">
    <property type="entry name" value="REC"/>
    <property type="match status" value="1"/>
</dbReference>
<dbReference type="AlphaFoldDB" id="A0AA49GPB6"/>
<feature type="domain" description="HTH LytTR-type" evidence="3">
    <location>
        <begin position="157"/>
        <end position="262"/>
    </location>
</feature>
<sequence>MDKIKTIIVDDEREAREGVALLLENDEAIEIAAVCANGVEAIQAIREYHPNLLFLDIQMPQVNGFEVLNSVSDEYLPAVIFTTAYDEYTLKAFEVHAIDYLLKPFTDDRFYAALAHAKQLIRQKQQAKPVQSLVQSQMKAGQPSELIRSEGSQSDTLVVKVDGRVHFIPHRDIIWVEAYDYYVKIHVKDRFYLIRDSLKRMEQRLPHPPFVRVHKSSMINRQYLQEIAPQSGSGEYLLTLTHGEQIKSSRSYRDQIKALMPS</sequence>
<keyword evidence="4" id="KW-0238">DNA-binding</keyword>
<dbReference type="InterPro" id="IPR011006">
    <property type="entry name" value="CheY-like_superfamily"/>
</dbReference>
<dbReference type="Gene3D" id="3.40.50.2300">
    <property type="match status" value="1"/>
</dbReference>
<dbReference type="Pfam" id="PF04397">
    <property type="entry name" value="LytTR"/>
    <property type="match status" value="1"/>
</dbReference>
<dbReference type="PROSITE" id="PS50930">
    <property type="entry name" value="HTH_LYTTR"/>
    <property type="match status" value="1"/>
</dbReference>
<gene>
    <name evidence="4" type="ORF">K4G66_01980</name>
</gene>
<evidence type="ECO:0000259" key="2">
    <source>
        <dbReference type="PROSITE" id="PS50110"/>
    </source>
</evidence>
<dbReference type="PANTHER" id="PTHR37299:SF1">
    <property type="entry name" value="STAGE 0 SPORULATION PROTEIN A HOMOLOG"/>
    <property type="match status" value="1"/>
</dbReference>
<feature type="modified residue" description="4-aspartylphosphate" evidence="1">
    <location>
        <position position="56"/>
    </location>
</feature>
<dbReference type="Gene3D" id="2.40.50.1020">
    <property type="entry name" value="LytTr DNA-binding domain"/>
    <property type="match status" value="1"/>
</dbReference>
<dbReference type="InterPro" id="IPR001789">
    <property type="entry name" value="Sig_transdc_resp-reg_receiver"/>
</dbReference>
<dbReference type="InterPro" id="IPR007492">
    <property type="entry name" value="LytTR_DNA-bd_dom"/>
</dbReference>
<dbReference type="PANTHER" id="PTHR37299">
    <property type="entry name" value="TRANSCRIPTIONAL REGULATOR-RELATED"/>
    <property type="match status" value="1"/>
</dbReference>
<name>A0AA49GPB6_9BACT</name>
<proteinExistence type="predicted"/>
<accession>A0AA49GPB6</accession>
<dbReference type="PROSITE" id="PS50110">
    <property type="entry name" value="RESPONSE_REGULATORY"/>
    <property type="match status" value="1"/>
</dbReference>